<dbReference type="Proteomes" id="UP000014715">
    <property type="component" value="Segment"/>
</dbReference>
<reference evidence="3 4" key="1">
    <citation type="journal article" date="2013" name="Proc. Natl. Acad. Sci. U.S.A.">
        <title>Twelve previously unknown phage genera are ubiquitous in global oceans.</title>
        <authorList>
            <person name="Holmfeldt K."/>
            <person name="Solonenko N."/>
            <person name="Shah M."/>
            <person name="Corrier K."/>
            <person name="Riemann L."/>
            <person name="Verberkmoes N.C."/>
            <person name="Sullivan M.B."/>
        </authorList>
    </citation>
    <scope>NUCLEOTIDE SEQUENCE [LARGE SCALE GENOMIC DNA]</scope>
    <source>
        <strain evidence="3">Phi38:1</strain>
    </source>
</reference>
<evidence type="ECO:0000313" key="4">
    <source>
        <dbReference type="Proteomes" id="UP000014715"/>
    </source>
</evidence>
<feature type="coiled-coil region" evidence="1">
    <location>
        <begin position="578"/>
        <end position="631"/>
    </location>
</feature>
<dbReference type="RefSeq" id="YP_008241482.1">
    <property type="nucleotide sequence ID" value="NC_021796.1"/>
</dbReference>
<evidence type="ECO:0000256" key="1">
    <source>
        <dbReference type="SAM" id="Coils"/>
    </source>
</evidence>
<proteinExistence type="predicted"/>
<dbReference type="EMBL" id="KC821614">
    <property type="protein sequence ID" value="AGO48131.1"/>
    <property type="molecule type" value="Genomic_DNA"/>
</dbReference>
<keyword evidence="1" id="KW-0175">Coiled coil</keyword>
<reference evidence="4" key="2">
    <citation type="submission" date="2013-03" db="EMBL/GenBank/DDBJ databases">
        <title>The Cellulophaga phages: a novel, diverse, and globally ubiquitous model system.</title>
        <authorList>
            <person name="Holmfeldt K."/>
            <person name="Solonenko N."/>
            <person name="Shah M."/>
            <person name="Corrier K."/>
            <person name="Riemann L."/>
            <person name="VerBerkmoes N.C."/>
            <person name="Sullivan M.B."/>
        </authorList>
    </citation>
    <scope>NUCLEOTIDE SEQUENCE [LARGE SCALE GENOMIC DNA]</scope>
</reference>
<evidence type="ECO:0000256" key="2">
    <source>
        <dbReference type="SAM" id="MobiDB-lite"/>
    </source>
</evidence>
<organism evidence="3 4">
    <name type="scientific">Cellulophaga phage phi38:1</name>
    <dbReference type="NCBI Taxonomy" id="1327977"/>
    <lineage>
        <taxon>Viruses</taxon>
        <taxon>Duplodnaviria</taxon>
        <taxon>Heunggongvirae</taxon>
        <taxon>Uroviricota</taxon>
        <taxon>Caudoviricetes</taxon>
        <taxon>Pervagoviridae</taxon>
        <taxon>Callevirus</taxon>
        <taxon>Callevirus phi38una</taxon>
    </lineage>
</organism>
<keyword evidence="4" id="KW-1185">Reference proteome</keyword>
<protein>
    <submittedName>
        <fullName evidence="3">Structural protein</fullName>
    </submittedName>
</protein>
<sequence length="1691" mass="188058">MEEELDEFGIPVKKAQTSSGPTDPELDEFGIPLKKKEKGEPSGSSSIYGQALLSSDGSGYDGTEVPQTEAPDDIVDEPIAQLYSAYKEAGKIKSSELKQIEQVIQDQKDGKRSNWEVATAYAEGFLFKADMAPVFKFDTKDDLIKAKKEKNKINFLQDLTEDQLADLRSYSGEKISELENSNLNILFENKMMEERSKELVNKIKYLKSGVEKIEEVDPSQQQVLIDQYKEAYSELEGIKLSYNKNVDLIEEGTEDIGDFYEEINLLKRNYGGLDYYKDITRLQFAALGEGAATFALATDEILDKSIGFRPVTSGSSNPQEYRDEAKETLTKFRQEVGNQREGLRPQLSVSEINDLNTFSSWLGEQVASQLPVLATLAISGGSAGLGVLGAASGGQKIGELEDERTAAKEEISSLADLVETGTLSDEEFKDISDKIAKLDRSSKVSDQEMYFAGVGFGAFEILTERVSLGILSKGKRAYTAARRSGKIANLGSSLLRGTAAAGKEGSAEFVNAFAGNTLDIMYLDDPDTHVFDNTIDALASGAAMGFGMSVSPTAVGFGAKAFMPKAKRKGIIANTEKLSNILGEIENKKDEIAELETSENTSEVEGQKEVLKTLETKAKQVNKEISKDIKDTFDDIEGRSKTDIAELIELDKKSNGITARVKAIENSNILPELRQELLTDLKAEVEVLAAKKQEILDKPKPKKEKVVEKVVEEVVGEVVEESKENTTELEDVEVKPLTEQATKKLEAVKAKLVRLSNTKRGLTKNQALALKLIDSKLAGTNPIESLSEVDLSNTLGLAKAEAYLTKLSKELKNFGGATAGMNLPVVIAKSAVDAMRVGVAAAKTTADLLSIGLNHVKESDWFKGLNDVDQQAVIDNFESEMGDLDILTRKDRKSITRKLFSGVPLVSFIDEAVFSKMADVADRYVAQKIDEGAKSRNDLIRSAAKFAIGWANGLPRTNVELTQRRMVAGRQKLAYAKAAKMAEDLKVLINNDPESARRVHSVLDPELYSVQDGVLLEELTDNERALYDILRDINNQTHETNFALGLISKETYDKFKGNYIGRGYEGHETVGEPIESTIKNQILDDIYKERKDITEWMIDNAIQDPIYLTMNRMVQTERNAAVLAYSSLISKKKGSVLDKAEHDKLKDKNGKVKGYTLLTGKAYGKLDGKYVVDYVAEDFKGYFFNNKYADLAYKLAKYYDRNAVRQFLKKYHTVYSPVVQLGNLVSNTAFAFVTGINIGQMAYEAAGARKDLKSKSGDYLTLLEFGIIDSDILSGDLINSRAEAENLGVDNKATTAAKKAWEKVLKVDEFAQKMYSSSDDVMKLAAFKALKRVGYTEAEAVQKVFEGFQNYATVGKTWDLAAKTPLVGNAYIKFQADLQRIMKNAVTKRPLTTASFMFMLKGVALFTSTMLAGEEEEERLIREARPFIPKINLGFADIPLTFKVSEDKEVNVARFISPFYEYDIPTGSMLEKAGKFMPFQYKNTGMEEKGQESGSLDTPDLLLGPWYAAFFSNKDFRGKAITDPYATRYKESGLDDGEKLVNRLEYISRSQFPLFSPIQDAYLANEYGEDYFGRDKTLFDIIVSRVVKVQTYDNESLKKTIEGGYKTINYKQKEINDKMSSIQKKNSFDISEILRRADEGKISDEKAKRLVDSKLKEGRKAYNKQVKLLVEQQEELNLLMERTRKVYSSVK</sequence>
<feature type="region of interest" description="Disordered" evidence="2">
    <location>
        <begin position="1"/>
        <end position="72"/>
    </location>
</feature>
<accession>R9ZYD3</accession>
<dbReference type="KEGG" id="vg:16796799"/>
<evidence type="ECO:0000313" key="3">
    <source>
        <dbReference type="EMBL" id="AGO48131.1"/>
    </source>
</evidence>
<feature type="coiled-coil region" evidence="1">
    <location>
        <begin position="738"/>
        <end position="765"/>
    </location>
</feature>
<gene>
    <name evidence="3" type="ORF">Phi38:1_gp101</name>
</gene>
<name>R9ZYD3_9CAUD</name>
<dbReference type="GeneID" id="16796799"/>